<reference evidence="4" key="1">
    <citation type="submission" date="2016-07" db="EMBL/GenBank/DDBJ databases">
        <authorList>
            <person name="Florea S."/>
            <person name="Webb J.S."/>
            <person name="Jaromczyk J."/>
            <person name="Schardl C.L."/>
        </authorList>
    </citation>
    <scope>NUCLEOTIDE SEQUENCE [LARGE SCALE GENOMIC DNA]</scope>
    <source>
        <strain evidence="4">KCTC 42131</strain>
    </source>
</reference>
<evidence type="ECO:0000313" key="4">
    <source>
        <dbReference type="Proteomes" id="UP000175669"/>
    </source>
</evidence>
<feature type="chain" id="PRO_5009211950" description="SMODS-associating 2TM beta-strand rich effector domain-containing protein" evidence="2">
    <location>
        <begin position="23"/>
        <end position="246"/>
    </location>
</feature>
<dbReference type="EMBL" id="MASR01000002">
    <property type="protein sequence ID" value="OFE11366.1"/>
    <property type="molecule type" value="Genomic_DNA"/>
</dbReference>
<dbReference type="AlphaFoldDB" id="A0A1E8CG76"/>
<feature type="transmembrane region" description="Helical" evidence="1">
    <location>
        <begin position="34"/>
        <end position="53"/>
    </location>
</feature>
<sequence length="246" mass="27351">MLKYSHWIFLALFAGMVYPAVAKAMTGQNITDWISAIASVAGVIVAFFALVFLRKTYQQTLEANMILQRQLKSTEARISATKPSVKPEQFDSANSAFNYYIRWVNSGLSMALQVKTDIRIFASTEDIVSSFDVYSKLKEEVGLTIGPSDSIDNTLSLSFDDFQRLASKFKQDGPHSHVLIGESLVLYCACSYRTPTGEYFEEFTFGFEFANNWGRAPGVLKYNLGDVVIKPIGERSGPVDIEALSS</sequence>
<protein>
    <recommendedName>
        <fullName evidence="5">SMODS-associating 2TM beta-strand rich effector domain-containing protein</fullName>
    </recommendedName>
</protein>
<evidence type="ECO:0008006" key="5">
    <source>
        <dbReference type="Google" id="ProtNLM"/>
    </source>
</evidence>
<evidence type="ECO:0000313" key="3">
    <source>
        <dbReference type="EMBL" id="OFE11366.1"/>
    </source>
</evidence>
<keyword evidence="4" id="KW-1185">Reference proteome</keyword>
<proteinExistence type="predicted"/>
<keyword evidence="1" id="KW-0472">Membrane</keyword>
<accession>A0A1E8CG76</accession>
<keyword evidence="1" id="KW-1133">Transmembrane helix</keyword>
<evidence type="ECO:0000256" key="2">
    <source>
        <dbReference type="SAM" id="SignalP"/>
    </source>
</evidence>
<keyword evidence="1" id="KW-0812">Transmembrane</keyword>
<comment type="caution">
    <text evidence="3">The sequence shown here is derived from an EMBL/GenBank/DDBJ whole genome shotgun (WGS) entry which is preliminary data.</text>
</comment>
<gene>
    <name evidence="3" type="ORF">PHACT_12475</name>
</gene>
<dbReference type="RefSeq" id="WP_070118541.1">
    <property type="nucleotide sequence ID" value="NZ_MASR01000002.1"/>
</dbReference>
<dbReference type="Proteomes" id="UP000175669">
    <property type="component" value="Unassembled WGS sequence"/>
</dbReference>
<organism evidence="3 4">
    <name type="scientific">Pseudohongiella acticola</name>
    <dbReference type="NCBI Taxonomy" id="1524254"/>
    <lineage>
        <taxon>Bacteria</taxon>
        <taxon>Pseudomonadati</taxon>
        <taxon>Pseudomonadota</taxon>
        <taxon>Gammaproteobacteria</taxon>
        <taxon>Pseudomonadales</taxon>
        <taxon>Pseudohongiellaceae</taxon>
        <taxon>Pseudohongiella</taxon>
    </lineage>
</organism>
<evidence type="ECO:0000256" key="1">
    <source>
        <dbReference type="SAM" id="Phobius"/>
    </source>
</evidence>
<name>A0A1E8CG76_9GAMM</name>
<feature type="signal peptide" evidence="2">
    <location>
        <begin position="1"/>
        <end position="22"/>
    </location>
</feature>
<keyword evidence="2" id="KW-0732">Signal</keyword>